<gene>
    <name evidence="7" type="ORF">HU200_038300</name>
</gene>
<evidence type="ECO:0000259" key="6">
    <source>
        <dbReference type="PROSITE" id="PS50089"/>
    </source>
</evidence>
<dbReference type="Gene3D" id="3.30.40.10">
    <property type="entry name" value="Zinc/RING finger domain, C3HC4 (zinc finger)"/>
    <property type="match status" value="1"/>
</dbReference>
<keyword evidence="1" id="KW-0479">Metal-binding</keyword>
<sequence>MRDAHYPLSELWWVGPTTATPARHYCGNRPCVRGNFHAASPPSAGVYIETTTLLSSSPSPLLCVSSALPLPGEDKTWCAMAVQAQFGGLAGCLPLCGGGGGGLADEQMQALLSAMAGNTNKAAYRYNCAAAAGVRSAAQSDLTFNGGGGGGVALPPSRKRGREDDDLVEQYVSSSSAALLPIPAMQQQAAICNRVVDSTAAASTSGRAAMATADAAVVSELLLRQGIMEEVDAVVRAECERMRAGLEQARKRRCEAVALAAARLVRAKDAELNAARRRAAELEERLRQAAAESHAWCGLARSNEAVASGLRAALDELLLRTGVSATTAGVAFPAAHHQHAADEEGFGDSGGPVLAAADDAESCCFVEAEDAAAAMAKASSPASRWACRACGGGEASVLLLPCRHLCLCKACEPRADACPVCFAAKNAAIHEAGAVPTALRRSRRLIFPRMRSRRAGEEAYRPRFPR</sequence>
<dbReference type="OrthoDB" id="1711136at2759"/>
<organism evidence="7 8">
    <name type="scientific">Digitaria exilis</name>
    <dbReference type="NCBI Taxonomy" id="1010633"/>
    <lineage>
        <taxon>Eukaryota</taxon>
        <taxon>Viridiplantae</taxon>
        <taxon>Streptophyta</taxon>
        <taxon>Embryophyta</taxon>
        <taxon>Tracheophyta</taxon>
        <taxon>Spermatophyta</taxon>
        <taxon>Magnoliopsida</taxon>
        <taxon>Liliopsida</taxon>
        <taxon>Poales</taxon>
        <taxon>Poaceae</taxon>
        <taxon>PACMAD clade</taxon>
        <taxon>Panicoideae</taxon>
        <taxon>Panicodae</taxon>
        <taxon>Paniceae</taxon>
        <taxon>Anthephorinae</taxon>
        <taxon>Digitaria</taxon>
    </lineage>
</organism>
<dbReference type="PROSITE" id="PS50089">
    <property type="entry name" value="ZF_RING_2"/>
    <property type="match status" value="1"/>
</dbReference>
<reference evidence="7" key="1">
    <citation type="submission" date="2020-07" db="EMBL/GenBank/DDBJ databases">
        <title>Genome sequence and genetic diversity analysis of an under-domesticated orphan crop, white fonio (Digitaria exilis).</title>
        <authorList>
            <person name="Bennetzen J.L."/>
            <person name="Chen S."/>
            <person name="Ma X."/>
            <person name="Wang X."/>
            <person name="Yssel A.E.J."/>
            <person name="Chaluvadi S.R."/>
            <person name="Johnson M."/>
            <person name="Gangashetty P."/>
            <person name="Hamidou F."/>
            <person name="Sanogo M.D."/>
            <person name="Zwaenepoel A."/>
            <person name="Wallace J."/>
            <person name="Van De Peer Y."/>
            <person name="Van Deynze A."/>
        </authorList>
    </citation>
    <scope>NUCLEOTIDE SEQUENCE</scope>
    <source>
        <tissue evidence="7">Leaves</tissue>
    </source>
</reference>
<evidence type="ECO:0000256" key="4">
    <source>
        <dbReference type="PROSITE-ProRule" id="PRU00175"/>
    </source>
</evidence>
<keyword evidence="3" id="KW-0862">Zinc</keyword>
<feature type="coiled-coil region" evidence="5">
    <location>
        <begin position="265"/>
        <end position="292"/>
    </location>
</feature>
<dbReference type="InterPro" id="IPR001841">
    <property type="entry name" value="Znf_RING"/>
</dbReference>
<dbReference type="Proteomes" id="UP000636709">
    <property type="component" value="Unassembled WGS sequence"/>
</dbReference>
<dbReference type="EMBL" id="JACEFO010001907">
    <property type="protein sequence ID" value="KAF8694376.1"/>
    <property type="molecule type" value="Genomic_DNA"/>
</dbReference>
<evidence type="ECO:0000256" key="1">
    <source>
        <dbReference type="ARBA" id="ARBA00022723"/>
    </source>
</evidence>
<evidence type="ECO:0000256" key="5">
    <source>
        <dbReference type="SAM" id="Coils"/>
    </source>
</evidence>
<dbReference type="AlphaFoldDB" id="A0A835BIV3"/>
<keyword evidence="8" id="KW-1185">Reference proteome</keyword>
<dbReference type="GO" id="GO:0008270">
    <property type="term" value="F:zinc ion binding"/>
    <property type="evidence" value="ECO:0007669"/>
    <property type="project" value="UniProtKB-KW"/>
</dbReference>
<evidence type="ECO:0000313" key="8">
    <source>
        <dbReference type="Proteomes" id="UP000636709"/>
    </source>
</evidence>
<keyword evidence="2 4" id="KW-0863">Zinc-finger</keyword>
<name>A0A835BIV3_9POAL</name>
<proteinExistence type="predicted"/>
<evidence type="ECO:0000313" key="7">
    <source>
        <dbReference type="EMBL" id="KAF8694376.1"/>
    </source>
</evidence>
<accession>A0A835BIV3</accession>
<comment type="caution">
    <text evidence="7">The sequence shown here is derived from an EMBL/GenBank/DDBJ whole genome shotgun (WGS) entry which is preliminary data.</text>
</comment>
<dbReference type="PANTHER" id="PTHR42647:SF68">
    <property type="entry name" value="OS11G0542100 PROTEIN"/>
    <property type="match status" value="1"/>
</dbReference>
<dbReference type="CDD" id="cd16649">
    <property type="entry name" value="mRING-HC-C3HC5_CGRF1-like"/>
    <property type="match status" value="1"/>
</dbReference>
<protein>
    <recommendedName>
        <fullName evidence="6">RING-type domain-containing protein</fullName>
    </recommendedName>
</protein>
<evidence type="ECO:0000256" key="3">
    <source>
        <dbReference type="ARBA" id="ARBA00022833"/>
    </source>
</evidence>
<feature type="domain" description="RING-type" evidence="6">
    <location>
        <begin position="387"/>
        <end position="421"/>
    </location>
</feature>
<evidence type="ECO:0000256" key="2">
    <source>
        <dbReference type="ARBA" id="ARBA00022771"/>
    </source>
</evidence>
<dbReference type="Pfam" id="PF13920">
    <property type="entry name" value="zf-C3HC4_3"/>
    <property type="match status" value="1"/>
</dbReference>
<dbReference type="PANTHER" id="PTHR42647">
    <property type="entry name" value="SBP (S-RIBONUCLEASE BINDING PROTEIN) FAMILY PROTEIN"/>
    <property type="match status" value="1"/>
</dbReference>
<dbReference type="InterPro" id="IPR013083">
    <property type="entry name" value="Znf_RING/FYVE/PHD"/>
</dbReference>
<keyword evidence="5" id="KW-0175">Coiled coil</keyword>
<dbReference type="GO" id="GO:0004842">
    <property type="term" value="F:ubiquitin-protein transferase activity"/>
    <property type="evidence" value="ECO:0007669"/>
    <property type="project" value="TreeGrafter"/>
</dbReference>